<reference evidence="2" key="2">
    <citation type="submission" date="2021-01" db="UniProtKB">
        <authorList>
            <consortium name="EnsemblPlants"/>
        </authorList>
    </citation>
    <scope>IDENTIFICATION</scope>
</reference>
<feature type="region of interest" description="Disordered" evidence="1">
    <location>
        <begin position="1"/>
        <end position="35"/>
    </location>
</feature>
<dbReference type="InParanoid" id="A0A7N2L1G5"/>
<accession>A0A7N2L1G5</accession>
<dbReference type="AlphaFoldDB" id="A0A7N2L1G5"/>
<evidence type="ECO:0000256" key="1">
    <source>
        <dbReference type="SAM" id="MobiDB-lite"/>
    </source>
</evidence>
<keyword evidence="3" id="KW-1185">Reference proteome</keyword>
<dbReference type="Proteomes" id="UP000594261">
    <property type="component" value="Chromosome 2"/>
</dbReference>
<sequence length="166" mass="18431">MASTVTIMELVDQPDLAPARDRGQRGRHQREGAASAPCWHRARAASAPCWSRIGAVSEKYQEAFQTKQEQETEAIQQQQPHIVPSNQEWQIILKVAAHKNRRSKTLDGNELFSGGASCGRKNQQLAIQDAVGEAILKAMQMGYNKILILSNNNRLVQLCNQGKDPT</sequence>
<proteinExistence type="predicted"/>
<dbReference type="Gramene" id="QL02p098203:mrna">
    <property type="protein sequence ID" value="QL02p098203:mrna"/>
    <property type="gene ID" value="QL02p098203"/>
</dbReference>
<evidence type="ECO:0000313" key="3">
    <source>
        <dbReference type="Proteomes" id="UP000594261"/>
    </source>
</evidence>
<dbReference type="EnsemblPlants" id="QL02p098203:mrna">
    <property type="protein sequence ID" value="QL02p098203:mrna"/>
    <property type="gene ID" value="QL02p098203"/>
</dbReference>
<protein>
    <submittedName>
        <fullName evidence="2">Uncharacterized protein</fullName>
    </submittedName>
</protein>
<name>A0A7N2L1G5_QUELO</name>
<organism evidence="2 3">
    <name type="scientific">Quercus lobata</name>
    <name type="common">Valley oak</name>
    <dbReference type="NCBI Taxonomy" id="97700"/>
    <lineage>
        <taxon>Eukaryota</taxon>
        <taxon>Viridiplantae</taxon>
        <taxon>Streptophyta</taxon>
        <taxon>Embryophyta</taxon>
        <taxon>Tracheophyta</taxon>
        <taxon>Spermatophyta</taxon>
        <taxon>Magnoliopsida</taxon>
        <taxon>eudicotyledons</taxon>
        <taxon>Gunneridae</taxon>
        <taxon>Pentapetalae</taxon>
        <taxon>rosids</taxon>
        <taxon>fabids</taxon>
        <taxon>Fagales</taxon>
        <taxon>Fagaceae</taxon>
        <taxon>Quercus</taxon>
    </lineage>
</organism>
<evidence type="ECO:0000313" key="2">
    <source>
        <dbReference type="EnsemblPlants" id="QL02p098203:mrna"/>
    </source>
</evidence>
<reference evidence="3" key="1">
    <citation type="journal article" date="2016" name="G3 (Bethesda)">
        <title>First Draft Assembly and Annotation of the Genome of a California Endemic Oak Quercus lobata Nee (Fagaceae).</title>
        <authorList>
            <person name="Sork V.L."/>
            <person name="Fitz-Gibbon S.T."/>
            <person name="Puiu D."/>
            <person name="Crepeau M."/>
            <person name="Gugger P.F."/>
            <person name="Sherman R."/>
            <person name="Stevens K."/>
            <person name="Langley C.H."/>
            <person name="Pellegrini M."/>
            <person name="Salzberg S.L."/>
        </authorList>
    </citation>
    <scope>NUCLEOTIDE SEQUENCE [LARGE SCALE GENOMIC DNA]</scope>
    <source>
        <strain evidence="3">cv. SW786</strain>
    </source>
</reference>